<dbReference type="AlphaFoldDB" id="A0A6C0HEQ6"/>
<organism evidence="1">
    <name type="scientific">viral metagenome</name>
    <dbReference type="NCBI Taxonomy" id="1070528"/>
    <lineage>
        <taxon>unclassified sequences</taxon>
        <taxon>metagenomes</taxon>
        <taxon>organismal metagenomes</taxon>
    </lineage>
</organism>
<accession>A0A6C0HEQ6</accession>
<evidence type="ECO:0000313" key="1">
    <source>
        <dbReference type="EMBL" id="QHT78857.1"/>
    </source>
</evidence>
<sequence length="90" mass="10809">MDDIIRICKHYIETDSFDSLKEYIFSLFNENQDWPYLFQKVYLHACLKQKEQIAKWLQNDIFPSMDAIQQIALRQIFPYGKYLLSKAPKA</sequence>
<reference evidence="1" key="1">
    <citation type="journal article" date="2020" name="Nature">
        <title>Giant virus diversity and host interactions through global metagenomics.</title>
        <authorList>
            <person name="Schulz F."/>
            <person name="Roux S."/>
            <person name="Paez-Espino D."/>
            <person name="Jungbluth S."/>
            <person name="Walsh D.A."/>
            <person name="Denef V.J."/>
            <person name="McMahon K.D."/>
            <person name="Konstantinidis K.T."/>
            <person name="Eloe-Fadrosh E.A."/>
            <person name="Kyrpides N.C."/>
            <person name="Woyke T."/>
        </authorList>
    </citation>
    <scope>NUCLEOTIDE SEQUENCE</scope>
    <source>
        <strain evidence="1">GVMAG-M-3300023179-97</strain>
    </source>
</reference>
<protein>
    <submittedName>
        <fullName evidence="1">Uncharacterized protein</fullName>
    </submittedName>
</protein>
<dbReference type="EMBL" id="MN739942">
    <property type="protein sequence ID" value="QHT78857.1"/>
    <property type="molecule type" value="Genomic_DNA"/>
</dbReference>
<proteinExistence type="predicted"/>
<name>A0A6C0HEQ6_9ZZZZ</name>